<dbReference type="AlphaFoldDB" id="A0A2P5DMH1"/>
<proteinExistence type="predicted"/>
<comment type="caution">
    <text evidence="1">The sequence shown here is derived from an EMBL/GenBank/DDBJ whole genome shotgun (WGS) entry which is preliminary data.</text>
</comment>
<organism evidence="1 2">
    <name type="scientific">Parasponia andersonii</name>
    <name type="common">Sponia andersonii</name>
    <dbReference type="NCBI Taxonomy" id="3476"/>
    <lineage>
        <taxon>Eukaryota</taxon>
        <taxon>Viridiplantae</taxon>
        <taxon>Streptophyta</taxon>
        <taxon>Embryophyta</taxon>
        <taxon>Tracheophyta</taxon>
        <taxon>Spermatophyta</taxon>
        <taxon>Magnoliopsida</taxon>
        <taxon>eudicotyledons</taxon>
        <taxon>Gunneridae</taxon>
        <taxon>Pentapetalae</taxon>
        <taxon>rosids</taxon>
        <taxon>fabids</taxon>
        <taxon>Rosales</taxon>
        <taxon>Cannabaceae</taxon>
        <taxon>Parasponia</taxon>
    </lineage>
</organism>
<name>A0A2P5DMH1_PARAD</name>
<reference evidence="2" key="1">
    <citation type="submission" date="2016-06" db="EMBL/GenBank/DDBJ databases">
        <title>Parallel loss of symbiosis genes in relatives of nitrogen-fixing non-legume Parasponia.</title>
        <authorList>
            <person name="Van Velzen R."/>
            <person name="Holmer R."/>
            <person name="Bu F."/>
            <person name="Rutten L."/>
            <person name="Van Zeijl A."/>
            <person name="Liu W."/>
            <person name="Santuari L."/>
            <person name="Cao Q."/>
            <person name="Sharma T."/>
            <person name="Shen D."/>
            <person name="Roswanjaya Y."/>
            <person name="Wardhani T."/>
            <person name="Kalhor M.S."/>
            <person name="Jansen J."/>
            <person name="Van den Hoogen J."/>
            <person name="Gungor B."/>
            <person name="Hartog M."/>
            <person name="Hontelez J."/>
            <person name="Verver J."/>
            <person name="Yang W.-C."/>
            <person name="Schijlen E."/>
            <person name="Repin R."/>
            <person name="Schilthuizen M."/>
            <person name="Schranz E."/>
            <person name="Heidstra R."/>
            <person name="Miyata K."/>
            <person name="Fedorova E."/>
            <person name="Kohlen W."/>
            <person name="Bisseling T."/>
            <person name="Smit S."/>
            <person name="Geurts R."/>
        </authorList>
    </citation>
    <scope>NUCLEOTIDE SEQUENCE [LARGE SCALE GENOMIC DNA]</scope>
    <source>
        <strain evidence="2">cv. WU1-14</strain>
    </source>
</reference>
<dbReference type="OrthoDB" id="10276361at2759"/>
<accession>A0A2P5DMH1</accession>
<evidence type="ECO:0000313" key="2">
    <source>
        <dbReference type="Proteomes" id="UP000237105"/>
    </source>
</evidence>
<keyword evidence="2" id="KW-1185">Reference proteome</keyword>
<protein>
    <submittedName>
        <fullName evidence="1">Uncharacterized protein</fullName>
    </submittedName>
</protein>
<dbReference type="EMBL" id="JXTB01000028">
    <property type="protein sequence ID" value="PON74485.1"/>
    <property type="molecule type" value="Genomic_DNA"/>
</dbReference>
<evidence type="ECO:0000313" key="1">
    <source>
        <dbReference type="EMBL" id="PON74485.1"/>
    </source>
</evidence>
<sequence length="130" mass="15065">MAKPACPMHFSKSNNTLFSFIRLTRHAAGDDYPQRKLTCHIIMFHHMLHPSVCLDNKGLHRYSSFPHALYLWLETREPHSLLGLNCNQELFLPPAVSWPFYRSRHLSTVQLMRLNLKLELSSLGLKAPVE</sequence>
<gene>
    <name evidence="1" type="ORF">PanWU01x14_048920</name>
</gene>
<dbReference type="Proteomes" id="UP000237105">
    <property type="component" value="Unassembled WGS sequence"/>
</dbReference>